<reference evidence="1 2" key="1">
    <citation type="submission" date="2016-06" db="EMBL/GenBank/DDBJ databases">
        <authorList>
            <person name="Kjaerup R.B."/>
            <person name="Dalgaard T.S."/>
            <person name="Juul-Madsen H.R."/>
        </authorList>
    </citation>
    <scope>NUCLEOTIDE SEQUENCE [LARGE SCALE GENOMIC DNA]</scope>
    <source>
        <strain evidence="1 2">1276495.2</strain>
    </source>
</reference>
<dbReference type="Proteomes" id="UP000093925">
    <property type="component" value="Unassembled WGS sequence"/>
</dbReference>
<comment type="caution">
    <text evidence="1">The sequence shown here is derived from an EMBL/GenBank/DDBJ whole genome shotgun (WGS) entry which is preliminary data.</text>
</comment>
<dbReference type="RefSeq" id="WP_065138134.1">
    <property type="nucleotide sequence ID" value="NZ_LZLM01000013.1"/>
</dbReference>
<evidence type="ECO:0000313" key="2">
    <source>
        <dbReference type="Proteomes" id="UP000093925"/>
    </source>
</evidence>
<gene>
    <name evidence="1" type="ORF">A5640_02885</name>
</gene>
<name>A0A1A3KYM1_MYCAS</name>
<sequence length="114" mass="11897">MLGIGDMLGMGDIDGILGIGFIPGAEGVEFMQGILFMSSFIVFILASMKAQQSFVPWCQLEGANNRNAPAAMTKIPTAIPVTARVGYSQRVHVGRVLLGLVGPVSVTGSLEVGC</sequence>
<protein>
    <submittedName>
        <fullName evidence="1">Uncharacterized protein</fullName>
    </submittedName>
</protein>
<evidence type="ECO:0000313" key="1">
    <source>
        <dbReference type="EMBL" id="OBJ90322.1"/>
    </source>
</evidence>
<organism evidence="1 2">
    <name type="scientific">Mycobacterium asiaticum</name>
    <dbReference type="NCBI Taxonomy" id="1790"/>
    <lineage>
        <taxon>Bacteria</taxon>
        <taxon>Bacillati</taxon>
        <taxon>Actinomycetota</taxon>
        <taxon>Actinomycetes</taxon>
        <taxon>Mycobacteriales</taxon>
        <taxon>Mycobacteriaceae</taxon>
        <taxon>Mycobacterium</taxon>
    </lineage>
</organism>
<accession>A0A1A3KYM1</accession>
<dbReference type="AlphaFoldDB" id="A0A1A3KYM1"/>
<dbReference type="EMBL" id="LZLM01000013">
    <property type="protein sequence ID" value="OBJ90322.1"/>
    <property type="molecule type" value="Genomic_DNA"/>
</dbReference>
<proteinExistence type="predicted"/>